<gene>
    <name evidence="1" type="ORF">Dfulv_24520</name>
</gene>
<organism evidence="1 2">
    <name type="scientific">Dactylosporangium fulvum</name>
    <dbReference type="NCBI Taxonomy" id="53359"/>
    <lineage>
        <taxon>Bacteria</taxon>
        <taxon>Bacillati</taxon>
        <taxon>Actinomycetota</taxon>
        <taxon>Actinomycetes</taxon>
        <taxon>Micromonosporales</taxon>
        <taxon>Micromonosporaceae</taxon>
        <taxon>Dactylosporangium</taxon>
    </lineage>
</organism>
<dbReference type="RefSeq" id="WP_259867232.1">
    <property type="nucleotide sequence ID" value="NZ_BAAAST010000053.1"/>
</dbReference>
<proteinExistence type="predicted"/>
<dbReference type="InterPro" id="IPR035923">
    <property type="entry name" value="TT1751-like_sf"/>
</dbReference>
<dbReference type="EMBL" id="CP073720">
    <property type="protein sequence ID" value="UWP87234.1"/>
    <property type="molecule type" value="Genomic_DNA"/>
</dbReference>
<evidence type="ECO:0000313" key="1">
    <source>
        <dbReference type="EMBL" id="UWP87234.1"/>
    </source>
</evidence>
<evidence type="ECO:0000313" key="2">
    <source>
        <dbReference type="Proteomes" id="UP001059617"/>
    </source>
</evidence>
<dbReference type="SUPFAM" id="SSF103247">
    <property type="entry name" value="TT1751-like"/>
    <property type="match status" value="1"/>
</dbReference>
<protein>
    <recommendedName>
        <fullName evidence="3">DUF302 domain-containing protein</fullName>
    </recommendedName>
</protein>
<name>A0ABY5WCL2_9ACTN</name>
<sequence>MRTPPVTVATHEVHRLTVDIDASYDDFRARYEEAVPPLDERVVQLIQQGAGWSTVSEATRANAPYGFVRYWRMDVSPLMRLAGHDVPGTEYLMGNHLIAERMYAEEPAILLHAPLRAAIHGTAGGAARFVIDQPSTMFASFGKPTVTECGRTLDRNLAVLLNHLGAPVPAPLTAS</sequence>
<reference evidence="1" key="2">
    <citation type="submission" date="2022-09" db="EMBL/GenBank/DDBJ databases">
        <title>Biosynthetic gene clusters of Dactylosporangioum fulvum.</title>
        <authorList>
            <person name="Caradec T."/>
        </authorList>
    </citation>
    <scope>NUCLEOTIDE SEQUENCE</scope>
    <source>
        <strain evidence="1">NRRL B-16292</strain>
    </source>
</reference>
<accession>A0ABY5WCL2</accession>
<dbReference type="Gene3D" id="3.30.310.70">
    <property type="entry name" value="TT1751-like domain"/>
    <property type="match status" value="1"/>
</dbReference>
<dbReference type="Proteomes" id="UP001059617">
    <property type="component" value="Chromosome"/>
</dbReference>
<keyword evidence="2" id="KW-1185">Reference proteome</keyword>
<reference evidence="1" key="1">
    <citation type="submission" date="2021-04" db="EMBL/GenBank/DDBJ databases">
        <authorList>
            <person name="Hartkoorn R.C."/>
            <person name="Beaudoing E."/>
            <person name="Hot D."/>
        </authorList>
    </citation>
    <scope>NUCLEOTIDE SEQUENCE</scope>
    <source>
        <strain evidence="1">NRRL B-16292</strain>
    </source>
</reference>
<evidence type="ECO:0008006" key="3">
    <source>
        <dbReference type="Google" id="ProtNLM"/>
    </source>
</evidence>